<feature type="region of interest" description="Disordered" evidence="6">
    <location>
        <begin position="72"/>
        <end position="95"/>
    </location>
</feature>
<evidence type="ECO:0000313" key="8">
    <source>
        <dbReference type="EMBL" id="GMR43583.1"/>
    </source>
</evidence>
<dbReference type="EMBL" id="BTRK01000003">
    <property type="protein sequence ID" value="GMR43583.1"/>
    <property type="molecule type" value="Genomic_DNA"/>
</dbReference>
<dbReference type="InterPro" id="IPR006612">
    <property type="entry name" value="THAP_Znf"/>
</dbReference>
<evidence type="ECO:0000256" key="4">
    <source>
        <dbReference type="ARBA" id="ARBA00023125"/>
    </source>
</evidence>
<dbReference type="AlphaFoldDB" id="A0AAN4ZLT2"/>
<keyword evidence="3" id="KW-0862">Zinc</keyword>
<feature type="region of interest" description="Disordered" evidence="6">
    <location>
        <begin position="1"/>
        <end position="26"/>
    </location>
</feature>
<organism evidence="8 9">
    <name type="scientific">Pristionchus mayeri</name>
    <dbReference type="NCBI Taxonomy" id="1317129"/>
    <lineage>
        <taxon>Eukaryota</taxon>
        <taxon>Metazoa</taxon>
        <taxon>Ecdysozoa</taxon>
        <taxon>Nematoda</taxon>
        <taxon>Chromadorea</taxon>
        <taxon>Rhabditida</taxon>
        <taxon>Rhabditina</taxon>
        <taxon>Diplogasteromorpha</taxon>
        <taxon>Diplogasteroidea</taxon>
        <taxon>Neodiplogasteridae</taxon>
        <taxon>Pristionchus</taxon>
    </lineage>
</organism>
<feature type="compositionally biased region" description="Polar residues" evidence="6">
    <location>
        <begin position="75"/>
        <end position="95"/>
    </location>
</feature>
<evidence type="ECO:0000256" key="2">
    <source>
        <dbReference type="ARBA" id="ARBA00022771"/>
    </source>
</evidence>
<evidence type="ECO:0000256" key="6">
    <source>
        <dbReference type="SAM" id="MobiDB-lite"/>
    </source>
</evidence>
<dbReference type="SMART" id="SM00692">
    <property type="entry name" value="DM3"/>
    <property type="match status" value="2"/>
</dbReference>
<evidence type="ECO:0000256" key="1">
    <source>
        <dbReference type="ARBA" id="ARBA00022723"/>
    </source>
</evidence>
<dbReference type="GO" id="GO:0008270">
    <property type="term" value="F:zinc ion binding"/>
    <property type="evidence" value="ECO:0007669"/>
    <property type="project" value="UniProtKB-KW"/>
</dbReference>
<dbReference type="PANTHER" id="PTHR46600:SF11">
    <property type="entry name" value="THAP DOMAIN-CONTAINING PROTEIN 10"/>
    <property type="match status" value="1"/>
</dbReference>
<reference evidence="9" key="1">
    <citation type="submission" date="2022-10" db="EMBL/GenBank/DDBJ databases">
        <title>Genome assembly of Pristionchus species.</title>
        <authorList>
            <person name="Yoshida K."/>
            <person name="Sommer R.J."/>
        </authorList>
    </citation>
    <scope>NUCLEOTIDE SEQUENCE [LARGE SCALE GENOMIC DNA]</scope>
    <source>
        <strain evidence="9">RS5460</strain>
    </source>
</reference>
<dbReference type="SMART" id="SM00980">
    <property type="entry name" value="THAP"/>
    <property type="match status" value="2"/>
</dbReference>
<evidence type="ECO:0000313" key="9">
    <source>
        <dbReference type="Proteomes" id="UP001328107"/>
    </source>
</evidence>
<comment type="caution">
    <text evidence="8">The sequence shown here is derived from an EMBL/GenBank/DDBJ whole genome shotgun (WGS) entry which is preliminary data.</text>
</comment>
<gene>
    <name evidence="8" type="ORF">PMAYCL1PPCAC_13778</name>
</gene>
<dbReference type="GO" id="GO:0043565">
    <property type="term" value="F:sequence-specific DNA binding"/>
    <property type="evidence" value="ECO:0007669"/>
    <property type="project" value="InterPro"/>
</dbReference>
<evidence type="ECO:0000259" key="7">
    <source>
        <dbReference type="PROSITE" id="PS50950"/>
    </source>
</evidence>
<evidence type="ECO:0000256" key="5">
    <source>
        <dbReference type="PROSITE-ProRule" id="PRU00309"/>
    </source>
</evidence>
<dbReference type="InterPro" id="IPR026516">
    <property type="entry name" value="THAP1/10"/>
</dbReference>
<name>A0AAN4ZLT2_9BILA</name>
<feature type="compositionally biased region" description="Basic and acidic residues" evidence="6">
    <location>
        <begin position="1"/>
        <end position="24"/>
    </location>
</feature>
<dbReference type="PANTHER" id="PTHR46600">
    <property type="entry name" value="THAP DOMAIN-CONTAINING"/>
    <property type="match status" value="1"/>
</dbReference>
<keyword evidence="2 5" id="KW-0863">Zinc-finger</keyword>
<feature type="domain" description="THAP-type" evidence="7">
    <location>
        <begin position="207"/>
        <end position="291"/>
    </location>
</feature>
<dbReference type="SUPFAM" id="SSF57716">
    <property type="entry name" value="Glucocorticoid receptor-like (DNA-binding domain)"/>
    <property type="match status" value="2"/>
</dbReference>
<keyword evidence="4 5" id="KW-0238">DNA-binding</keyword>
<accession>A0AAN4ZLT2</accession>
<dbReference type="Pfam" id="PF05485">
    <property type="entry name" value="THAP"/>
    <property type="match status" value="2"/>
</dbReference>
<evidence type="ECO:0000256" key="3">
    <source>
        <dbReference type="ARBA" id="ARBA00022833"/>
    </source>
</evidence>
<keyword evidence="9" id="KW-1185">Reference proteome</keyword>
<dbReference type="Proteomes" id="UP001328107">
    <property type="component" value="Unassembled WGS sequence"/>
</dbReference>
<feature type="domain" description="THAP-type" evidence="7">
    <location>
        <begin position="98"/>
        <end position="181"/>
    </location>
</feature>
<dbReference type="PROSITE" id="PS50950">
    <property type="entry name" value="ZF_THAP"/>
    <property type="match status" value="2"/>
</dbReference>
<feature type="non-terminal residue" evidence="8">
    <location>
        <position position="1"/>
    </location>
</feature>
<sequence length="373" mass="43320">DFYAEDRIKQEPPELKDEPFHDFPDINQEEPISDIALFGTSSEIKEEPKEIKDEPVDELDDLVQEEPIADIFCPSTGSSRPLDQSTSTIDNSSKSKGQLRRCVVCQKSRHVRDMHVFTNHKDRRSRWVNAVRSTIEGRESLMEILNGRAWSYLCASHFSPSDCVHYGKFTKLRTDAVPFIKKEESENEEEPIIKKSRPESIQKTTRMQRRNCVVCDLNRNENEMHVFTTDKDRRSLWVDAVRSTSEERRELMELLNTKKKSYLCAIHFTPSDYIHTGNWKRLGINAIPTFQFQKYVPETPTTPQCADSSCQKYPSTADAYLRHLESHQKTTLRTNGIFLVCSCGFKIISRENYKNHDKKCEGLDYTVHKLDEN</sequence>
<proteinExistence type="predicted"/>
<protein>
    <recommendedName>
        <fullName evidence="7">THAP-type domain-containing protein</fullName>
    </recommendedName>
</protein>
<keyword evidence="1" id="KW-0479">Metal-binding</keyword>